<feature type="repeat" description="WD" evidence="3">
    <location>
        <begin position="2705"/>
        <end position="2737"/>
    </location>
</feature>
<dbReference type="PANTHER" id="PTHR22847:SF637">
    <property type="entry name" value="WD REPEAT DOMAIN 5B"/>
    <property type="match status" value="1"/>
</dbReference>
<evidence type="ECO:0000256" key="3">
    <source>
        <dbReference type="PROSITE-ProRule" id="PRU00221"/>
    </source>
</evidence>
<dbReference type="PROSITE" id="PS50082">
    <property type="entry name" value="WD_REPEATS_2"/>
    <property type="match status" value="18"/>
</dbReference>
<dbReference type="Pfam" id="PF25173">
    <property type="entry name" value="Beta-prop_WDR3_1st"/>
    <property type="match status" value="1"/>
</dbReference>
<evidence type="ECO:0000256" key="1">
    <source>
        <dbReference type="ARBA" id="ARBA00022574"/>
    </source>
</evidence>
<feature type="repeat" description="WD" evidence="3">
    <location>
        <begin position="2447"/>
        <end position="2488"/>
    </location>
</feature>
<feature type="coiled-coil region" evidence="4">
    <location>
        <begin position="1258"/>
        <end position="1357"/>
    </location>
</feature>
<feature type="repeat" description="WD" evidence="3">
    <location>
        <begin position="2363"/>
        <end position="2404"/>
    </location>
</feature>
<proteinExistence type="predicted"/>
<sequence length="3023" mass="352054">MIKRYFLRGGGCASSINNQVETPVSKIDNLDENDFFQKFNQYINIIDSKSQVAINSEESQEIMIAIQWFVFQEENIYKLNKNPLSVQKSYDLILEGIKILLKSCLIYIRTDSFKCFYILQITTSLSKVIFSFHLINNERYMKFNTQKQYIEIIDELQVLIGIEKNDLIYNQLELFLLLTKTSFELAPNDSNEKSEILKGCLKGIIISVLKMSPNSDLLESLYQGACLLYKMYNISSNRKQYEVFYYIDMLQWEIVSYFKDDKYQNLEEIISQIEMIYDKLVRGSNCWSDHFCWIQMIGKILIYNPLLKKKQLEIANQLLNIEIESVSNIWKELFKKGILMQLNHNNDQAIILLHQLQNKKLIQTNRLSIEVQFQGWENFLLLKDFLMDDQYSNKVYTIGSYLKGKLNIGNQNFTKNGEMQMMDQIEKLMRFIIPSNLLTLLRKNDDKLGVVLKNLKNLVKNKKLNKRITQVTFKQQILNIICNLKGYFENTKDILKIINLHQNTNLIKSKQNVIDNFTNLYNLNYAMRLLKYILELFIEECKEYINDQTKEDKLYEKMSNINIFLEFMEYIQVDLKNLYFQDPISISQVNSLLEKVIALPDPFKNLNNFIKETLDLIKYLQNTQQSIQKLIDAELQNSNPAICFEVSLQGIFLKYAQINGQLNKNFDEQMAILKQMIIINNEIDDISLTDEKLLMIKQKLIDFNTTKLIQKLRFEVQILKFNLIAFQEKFQSILKFAQQEELSKILQIINLEGFLLEVVNNFPKRIFDYNNKFYKKSITELKTIQLSEEDLSTKLSRQIGVLEYLLFQVGLEEQINDAYREDLELIEKEFGDLFRNQSSSKYVDKIEKVFEDAQINESLKILNDKPFSQQTLNLEIEKYENFYNQLILFQKEISKNISNHLKVGALNDLINQTQIVLNTLKTSLNQNVEIQKILIEEEIIDLQNKKDVFKKQFQEQSDMKSIKLNDEKEEKAENKIEKKNVNDSQVEILDFKSDEKFTLALWIFTLSVKLQQKLLIEEKQILNKILEEIKQYSSKICQFQKYKAETQAKLHNNFNLYLLQFITNYENIQWIGQDLQKEKENSRIYFDKLKISLDQVKNENKKICDENNIDQYISIDDFLNGLKVFSQEQSFDKGFIKEKISFEQELLIQKFSKIYSLDNQEIEIDDELNQKQTFFETMIQKYNDFKNNDEWKIKQGLIFTIIQISSNCFSDIIIAFCQKALIQIWTSEKDQRVRNLLKHQDMIAKQVQILQKDWRTQQDRISSQMQQMLRKIDDLQEQIFHEANHTKRDQQLQELDETTQQLDEQIENISEMGQQLKLITDFVNHIRKGLNRVEVKINQMKEQLKSMGDDIKSLRGKSVQQLLEIRKWKVLKEAAQKNVKTVYIPLKSQDKRKSDTNNLMNLEQFDDLSGEVNTFLLKEKETVLLIHGVAGSGKSTVAKKIEEFIWKLNESNIKVNEYVLVPIYISLPSVKNPAFQIIEEALRQDEYGFDDLQLKECKELLEARKFRFLILMDSYDEMKLENIKKNLYIINKLYSNWSNPLVIFTTRSEILTSSNYSDWFAPEDKTKLKEIQILKFDQIQKKEYIKQFTNLSIKVLVFEIYEWQTKMLNKISMDIQKFEIFWHKFQTEFLKLSPIKTQGEILLQKKQIEEILLFLKKDQFISLQSNEALRRLDINLQKLWSVEKYEAMIKMINLDKLIDTPYMMEIIVQVLPQMLAKVTEILQLKQNFIKNFSKKFQELLMSLYLIKLYKQQTLKSSNLLKNAQDEQTPAELIIDNQQDQSNEQDIENLKKIDYIQLSIEIWNILEQNQFFSQFQLSEINELNQRLIYIIDFNNFKNILFQFEVIKKVSISNERIANLICDSLREQNLTSYDFYEEFISQYHLKQIEKQRNLGKSINTDRFLYDLQKYQIKLAKQMSIKEVTQIQYQQQGFLYKDETDDNKWLNEFFNDDGQDGNLKKDIRSCSFVKQKGTSFQFVHKSISEFLIASDIFEVLMATKDFEKSFLERCMKILENEKVKDCLLFLEKHVGQNHYEMCIQNNSLSLYEKQKQLDLIERNFKKIMTLLRIIKQHDLNNVNYSTQNHRETRKFLIQKIQNEEKIIEFLQFIVHLTALDDSFIQSGSNCINFLVGMKIDLTRQSFRNIKIKNTSLNASNFAFSDLSGSEFENVNIDGINLNGTLLYNCKWNNLQIYELHKIIGHKGSVYSLCFTSDGKLLASASEDKSIILWDVKLGQEKKKLEGHTEKVLTLCIAPDDSILASGSFDRSIRLWNIETGQQRCLLEGHDDFVQSLCFSPDGATLASGSYDCSIRLWDVKSGLEKTRLDGHQLGVYSVCFSPDGNTLVSGSGDKAIRLWGLKTGQEKKKLEGHSGCVQSVKFSPDGAILASGSEDKSIRIWDLRLGQVKQIFEGHQNWIRSICFSPDGNILASGSQDKSIRIWDLRSGQEKKKLEGHRSWISTVCFSPDGTTLASGSGDKQICLWDVKSEKDNQRQQGKSNWVFSVCFSPDGTILASGNGDNSIRLWEAKSGKEKNTLEGHRSWVYSVCFSPDGTLLASGSDDKSIRLWDVESGLQKNLLELHAQEIYSICFSPDGNILASGSEDKSILLWDVMLWKQKIKIEGSNGSVLSVCFSPDGLILASGFGDNSIILWDVDSGQQKLKLEGHNERVNSVCFSSLGDILASSSHDQSIRLWRVTLGEEIIKIEGNSRSICFSPDGTLFAFSSQSYSITIWDLNLMQEMYILEGHNDSVSQISFSPDSNLLVSSSYDKSIRLWDISLKQDKEFQQRAVSACLSPDGTTLATGCLDKLIRLWDLKSGDQKMKLIGHNQRVESVTFSPDGTILASGSFDASIYVWDTKSGNQKFRLKGHNKSVLSLCFSPNGIILASGSLDGSLRLWDVNTGNQKLKLQGLTNQVQSLCFSSDGTIVAQGALHKSINMWDINLDQQLLPSDSSYQEIFQRLQPNIEENLLQKRKFYDCLTVLRISQYEHFEAKGTQILQGQFINHFKMDLRRLFQQKGSIILEEQGINI</sequence>
<name>A0A8S1VC35_PAROT</name>
<evidence type="ECO:0000256" key="2">
    <source>
        <dbReference type="ARBA" id="ARBA00022737"/>
    </source>
</evidence>
<dbReference type="PROSITE" id="PS50294">
    <property type="entry name" value="WD_REPEATS_REGION"/>
    <property type="match status" value="16"/>
</dbReference>
<dbReference type="OrthoDB" id="311329at2759"/>
<feature type="repeat" description="WD" evidence="3">
    <location>
        <begin position="2738"/>
        <end position="2772"/>
    </location>
</feature>
<dbReference type="CDD" id="cd00200">
    <property type="entry name" value="WD40"/>
    <property type="match status" value="3"/>
</dbReference>
<feature type="repeat" description="WD" evidence="3">
    <location>
        <begin position="2321"/>
        <end position="2362"/>
    </location>
</feature>
<gene>
    <name evidence="5" type="ORF">POCTA_138.1.T0630300</name>
</gene>
<feature type="repeat" description="WD" evidence="3">
    <location>
        <begin position="2788"/>
        <end position="2817"/>
    </location>
</feature>
<dbReference type="PROSITE" id="PS00678">
    <property type="entry name" value="WD_REPEATS_1"/>
    <property type="match status" value="14"/>
</dbReference>
<evidence type="ECO:0000313" key="5">
    <source>
        <dbReference type="EMBL" id="CAD8174437.1"/>
    </source>
</evidence>
<feature type="repeat" description="WD" evidence="3">
    <location>
        <begin position="2405"/>
        <end position="2446"/>
    </location>
</feature>
<reference evidence="5" key="1">
    <citation type="submission" date="2021-01" db="EMBL/GenBank/DDBJ databases">
        <authorList>
            <consortium name="Genoscope - CEA"/>
            <person name="William W."/>
        </authorList>
    </citation>
    <scope>NUCLEOTIDE SEQUENCE</scope>
</reference>
<feature type="repeat" description="WD" evidence="3">
    <location>
        <begin position="2902"/>
        <end position="2943"/>
    </location>
</feature>
<feature type="repeat" description="WD" evidence="3">
    <location>
        <begin position="2615"/>
        <end position="2656"/>
    </location>
</feature>
<protein>
    <recommendedName>
        <fullName evidence="7">NACHT domain-containing protein</fullName>
    </recommendedName>
</protein>
<dbReference type="PANTHER" id="PTHR22847">
    <property type="entry name" value="WD40 REPEAT PROTEIN"/>
    <property type="match status" value="1"/>
</dbReference>
<feature type="repeat" description="WD" evidence="3">
    <location>
        <begin position="2195"/>
        <end position="2236"/>
    </location>
</feature>
<dbReference type="InterPro" id="IPR001680">
    <property type="entry name" value="WD40_rpt"/>
</dbReference>
<feature type="repeat" description="WD" evidence="3">
    <location>
        <begin position="2657"/>
        <end position="2698"/>
    </location>
</feature>
<feature type="repeat" description="WD" evidence="3">
    <location>
        <begin position="2279"/>
        <end position="2320"/>
    </location>
</feature>
<dbReference type="Pfam" id="PF00400">
    <property type="entry name" value="WD40"/>
    <property type="match status" value="12"/>
</dbReference>
<keyword evidence="4" id="KW-0175">Coiled coil</keyword>
<feature type="repeat" description="WD" evidence="3">
    <location>
        <begin position="2573"/>
        <end position="2606"/>
    </location>
</feature>
<dbReference type="Proteomes" id="UP000683925">
    <property type="component" value="Unassembled WGS sequence"/>
</dbReference>
<feature type="repeat" description="WD" evidence="3">
    <location>
        <begin position="2860"/>
        <end position="2901"/>
    </location>
</feature>
<dbReference type="GO" id="GO:1990234">
    <property type="term" value="C:transferase complex"/>
    <property type="evidence" value="ECO:0007669"/>
    <property type="project" value="UniProtKB-ARBA"/>
</dbReference>
<feature type="repeat" description="WD" evidence="3">
    <location>
        <begin position="2818"/>
        <end position="2859"/>
    </location>
</feature>
<dbReference type="EMBL" id="CAJJDP010000062">
    <property type="protein sequence ID" value="CAD8174437.1"/>
    <property type="molecule type" value="Genomic_DNA"/>
</dbReference>
<dbReference type="SMART" id="SM00320">
    <property type="entry name" value="WD40"/>
    <property type="match status" value="18"/>
</dbReference>
<evidence type="ECO:0008006" key="7">
    <source>
        <dbReference type="Google" id="ProtNLM"/>
    </source>
</evidence>
<dbReference type="InterPro" id="IPR011659">
    <property type="entry name" value="WD40"/>
</dbReference>
<keyword evidence="1 3" id="KW-0853">WD repeat</keyword>
<keyword evidence="6" id="KW-1185">Reference proteome</keyword>
<accession>A0A8S1VC35</accession>
<dbReference type="InterPro" id="IPR019775">
    <property type="entry name" value="WD40_repeat_CS"/>
</dbReference>
<comment type="caution">
    <text evidence="5">The sequence shown here is derived from an EMBL/GenBank/DDBJ whole genome shotgun (WGS) entry which is preliminary data.</text>
</comment>
<dbReference type="Pfam" id="PF07676">
    <property type="entry name" value="PD40"/>
    <property type="match status" value="1"/>
</dbReference>
<feature type="repeat" description="WD" evidence="3">
    <location>
        <begin position="2531"/>
        <end position="2567"/>
    </location>
</feature>
<feature type="repeat" description="WD" evidence="3">
    <location>
        <begin position="2237"/>
        <end position="2278"/>
    </location>
</feature>
<keyword evidence="2" id="KW-0677">Repeat</keyword>
<feature type="coiled-coil region" evidence="4">
    <location>
        <begin position="925"/>
        <end position="984"/>
    </location>
</feature>
<organism evidence="5 6">
    <name type="scientific">Paramecium octaurelia</name>
    <dbReference type="NCBI Taxonomy" id="43137"/>
    <lineage>
        <taxon>Eukaryota</taxon>
        <taxon>Sar</taxon>
        <taxon>Alveolata</taxon>
        <taxon>Ciliophora</taxon>
        <taxon>Intramacronucleata</taxon>
        <taxon>Oligohymenophorea</taxon>
        <taxon>Peniculida</taxon>
        <taxon>Parameciidae</taxon>
        <taxon>Paramecium</taxon>
    </lineage>
</organism>
<evidence type="ECO:0000256" key="4">
    <source>
        <dbReference type="SAM" id="Coils"/>
    </source>
</evidence>
<evidence type="ECO:0000313" key="6">
    <source>
        <dbReference type="Proteomes" id="UP000683925"/>
    </source>
</evidence>
<feature type="repeat" description="WD" evidence="3">
    <location>
        <begin position="2489"/>
        <end position="2530"/>
    </location>
</feature>
<dbReference type="OMA" id="NWIRSIC"/>